<accession>A0A2M3ZVR6</accession>
<dbReference type="EMBL" id="GGFM01011860">
    <property type="protein sequence ID" value="MBW32611.1"/>
    <property type="molecule type" value="Transcribed_RNA"/>
</dbReference>
<sequence length="101" mass="10911">MRPFPRITEHLLQVDLLLAVGTGLLLPHDAPAADAELVEHMITGQLVRVLDHARLVHVRQQLVAANGAHVPLEVPRRDTLRCVVPDMAGHLVGCNLGNVAA</sequence>
<reference evidence="1" key="1">
    <citation type="submission" date="2018-01" db="EMBL/GenBank/DDBJ databases">
        <title>An insight into the sialome of Amazonian anophelines.</title>
        <authorList>
            <person name="Ribeiro J.M."/>
            <person name="Scarpassa V."/>
            <person name="Calvo E."/>
        </authorList>
    </citation>
    <scope>NUCLEOTIDE SEQUENCE</scope>
    <source>
        <tissue evidence="1">Salivary glands</tissue>
    </source>
</reference>
<organism evidence="1">
    <name type="scientific">Anopheles braziliensis</name>
    <dbReference type="NCBI Taxonomy" id="58242"/>
    <lineage>
        <taxon>Eukaryota</taxon>
        <taxon>Metazoa</taxon>
        <taxon>Ecdysozoa</taxon>
        <taxon>Arthropoda</taxon>
        <taxon>Hexapoda</taxon>
        <taxon>Insecta</taxon>
        <taxon>Pterygota</taxon>
        <taxon>Neoptera</taxon>
        <taxon>Endopterygota</taxon>
        <taxon>Diptera</taxon>
        <taxon>Nematocera</taxon>
        <taxon>Culicoidea</taxon>
        <taxon>Culicidae</taxon>
        <taxon>Anophelinae</taxon>
        <taxon>Anopheles</taxon>
    </lineage>
</organism>
<name>A0A2M3ZVR6_9DIPT</name>
<protein>
    <submittedName>
        <fullName evidence="1">Putative secreted peptide</fullName>
    </submittedName>
</protein>
<proteinExistence type="predicted"/>
<dbReference type="AlphaFoldDB" id="A0A2M3ZVR6"/>
<evidence type="ECO:0000313" key="1">
    <source>
        <dbReference type="EMBL" id="MBW32611.1"/>
    </source>
</evidence>